<name>A0ABV3ZD32_9BACT</name>
<keyword evidence="2" id="KW-1185">Reference proteome</keyword>
<dbReference type="EMBL" id="JAULBC010000002">
    <property type="protein sequence ID" value="MEX6687500.1"/>
    <property type="molecule type" value="Genomic_DNA"/>
</dbReference>
<sequence length="226" mass="25830">MNTVNEKLARETLGLDLINLGFNGMTANYIFPVIDEINKHNKGSEIFIEITAFDAPKDDDQDYSFFISNSESFKKIIPSKKYDVLPLLRLNSIFFLRSMYFYNKPDDHSISSRIISSETGKKVASGGVMPMITDKKAFEQMIDSIQQLCSSHGNTAHFFLAPYYPPSLKRFNDYNEITAFFDQKKYVFTDLNKSELDNNMFADRVHTNISGANAMTTVMFQRPSTN</sequence>
<dbReference type="RefSeq" id="WP_369328905.1">
    <property type="nucleotide sequence ID" value="NZ_JAULBC010000002.1"/>
</dbReference>
<reference evidence="1 2" key="1">
    <citation type="submission" date="2023-07" db="EMBL/GenBank/DDBJ databases">
        <authorList>
            <person name="Lian W.-H."/>
        </authorList>
    </citation>
    <scope>NUCLEOTIDE SEQUENCE [LARGE SCALE GENOMIC DNA]</scope>
    <source>
        <strain evidence="1 2">SYSU DXS3180</strain>
    </source>
</reference>
<proteinExistence type="predicted"/>
<accession>A0ABV3ZD32</accession>
<dbReference type="Proteomes" id="UP001560573">
    <property type="component" value="Unassembled WGS sequence"/>
</dbReference>
<evidence type="ECO:0000313" key="1">
    <source>
        <dbReference type="EMBL" id="MEX6687500.1"/>
    </source>
</evidence>
<dbReference type="SUPFAM" id="SSF52266">
    <property type="entry name" value="SGNH hydrolase"/>
    <property type="match status" value="1"/>
</dbReference>
<evidence type="ECO:0008006" key="3">
    <source>
        <dbReference type="Google" id="ProtNLM"/>
    </source>
</evidence>
<dbReference type="InterPro" id="IPR036514">
    <property type="entry name" value="SGNH_hydro_sf"/>
</dbReference>
<dbReference type="Gene3D" id="3.40.50.1110">
    <property type="entry name" value="SGNH hydrolase"/>
    <property type="match status" value="1"/>
</dbReference>
<protein>
    <recommendedName>
        <fullName evidence="3">SGNH/GDSL hydrolase family protein</fullName>
    </recommendedName>
</protein>
<organism evidence="1 2">
    <name type="scientific">Danxiaibacter flavus</name>
    <dbReference type="NCBI Taxonomy" id="3049108"/>
    <lineage>
        <taxon>Bacteria</taxon>
        <taxon>Pseudomonadati</taxon>
        <taxon>Bacteroidota</taxon>
        <taxon>Chitinophagia</taxon>
        <taxon>Chitinophagales</taxon>
        <taxon>Chitinophagaceae</taxon>
        <taxon>Danxiaibacter</taxon>
    </lineage>
</organism>
<evidence type="ECO:0000313" key="2">
    <source>
        <dbReference type="Proteomes" id="UP001560573"/>
    </source>
</evidence>
<comment type="caution">
    <text evidence="1">The sequence shown here is derived from an EMBL/GenBank/DDBJ whole genome shotgun (WGS) entry which is preliminary data.</text>
</comment>
<gene>
    <name evidence="1" type="ORF">QTN47_08365</name>
</gene>